<dbReference type="PROSITE" id="PS51186">
    <property type="entry name" value="GNAT"/>
    <property type="match status" value="1"/>
</dbReference>
<sequence>MTTPVHNQPSTPTPEDMTRTHQAAFLQGRPWSAREFAALLDSPFSYAVGDARSFALGRVVAGEAELLTIATHPDHQRQGLARAILERWWEVALAHGATDGFLEVAEDNHPARSLYKAYGFAESGRRVGYYTRQGTAAVDAVLMSVSLRKAESAE</sequence>
<feature type="domain" description="N-acetyltransferase" evidence="3">
    <location>
        <begin position="5"/>
        <end position="148"/>
    </location>
</feature>
<evidence type="ECO:0000256" key="1">
    <source>
        <dbReference type="ARBA" id="ARBA00022679"/>
    </source>
</evidence>
<protein>
    <submittedName>
        <fullName evidence="4">Acetyltransferase</fullName>
        <ecNumber evidence="4">2.3.1.267</ecNumber>
    </submittedName>
</protein>
<organism evidence="4 5">
    <name type="scientific">Phaeobacter gallaeciensis</name>
    <dbReference type="NCBI Taxonomy" id="60890"/>
    <lineage>
        <taxon>Bacteria</taxon>
        <taxon>Pseudomonadati</taxon>
        <taxon>Pseudomonadota</taxon>
        <taxon>Alphaproteobacteria</taxon>
        <taxon>Rhodobacterales</taxon>
        <taxon>Roseobacteraceae</taxon>
        <taxon>Phaeobacter</taxon>
    </lineage>
</organism>
<reference evidence="4 5" key="1">
    <citation type="journal article" date="2017" name="Front. Microbiol.">
        <title>Phaeobacter piscinae sp. nov., a species of the Roseobacter group and potential aquaculture probiont.</title>
        <authorList>
            <person name="Sonnenschein E.C."/>
            <person name="Phippen C.B.W."/>
            <person name="Nielsen K.F."/>
            <person name="Mateiu R.V."/>
            <person name="Melchiorsen J."/>
            <person name="Gram L."/>
            <person name="Overmann J."/>
            <person name="Freese H.M."/>
        </authorList>
    </citation>
    <scope>NUCLEOTIDE SEQUENCE [LARGE SCALE GENOMIC DNA]</scope>
    <source>
        <strain evidence="4 5">P63</strain>
    </source>
</reference>
<evidence type="ECO:0000256" key="2">
    <source>
        <dbReference type="ARBA" id="ARBA00023315"/>
    </source>
</evidence>
<dbReference type="PANTHER" id="PTHR43420">
    <property type="entry name" value="ACETYLTRANSFERASE"/>
    <property type="match status" value="1"/>
</dbReference>
<proteinExistence type="predicted"/>
<dbReference type="InterPro" id="IPR000182">
    <property type="entry name" value="GNAT_dom"/>
</dbReference>
<accession>A0AAC9ZCT9</accession>
<dbReference type="GO" id="GO:0008999">
    <property type="term" value="F:protein-N-terminal-alanine acetyltransferase activity"/>
    <property type="evidence" value="ECO:0007669"/>
    <property type="project" value="UniProtKB-EC"/>
</dbReference>
<dbReference type="AlphaFoldDB" id="A0AAC9ZCT9"/>
<dbReference type="InterPro" id="IPR050680">
    <property type="entry name" value="YpeA/RimI_acetyltransf"/>
</dbReference>
<keyword evidence="2 4" id="KW-0012">Acyltransferase</keyword>
<dbReference type="CDD" id="cd04301">
    <property type="entry name" value="NAT_SF"/>
    <property type="match status" value="1"/>
</dbReference>
<evidence type="ECO:0000313" key="5">
    <source>
        <dbReference type="Proteomes" id="UP000217545"/>
    </source>
</evidence>
<dbReference type="SUPFAM" id="SSF55729">
    <property type="entry name" value="Acyl-CoA N-acyltransferases (Nat)"/>
    <property type="match status" value="1"/>
</dbReference>
<dbReference type="Gene3D" id="3.40.630.30">
    <property type="match status" value="1"/>
</dbReference>
<dbReference type="EMBL" id="CP010784">
    <property type="protein sequence ID" value="ATF07139.1"/>
    <property type="molecule type" value="Genomic_DNA"/>
</dbReference>
<dbReference type="Pfam" id="PF00583">
    <property type="entry name" value="Acetyltransf_1"/>
    <property type="match status" value="1"/>
</dbReference>
<evidence type="ECO:0000313" key="4">
    <source>
        <dbReference type="EMBL" id="ATF07139.1"/>
    </source>
</evidence>
<dbReference type="Proteomes" id="UP000217545">
    <property type="component" value="Chromosome"/>
</dbReference>
<evidence type="ECO:0000259" key="3">
    <source>
        <dbReference type="PROSITE" id="PS51186"/>
    </source>
</evidence>
<dbReference type="PANTHER" id="PTHR43420:SF12">
    <property type="entry name" value="N-ACETYLTRANSFERASE DOMAIN-CONTAINING PROTEIN"/>
    <property type="match status" value="1"/>
</dbReference>
<keyword evidence="1 4" id="KW-0808">Transferase</keyword>
<name>A0AAC9ZCT9_9RHOB</name>
<dbReference type="InterPro" id="IPR016181">
    <property type="entry name" value="Acyl_CoA_acyltransferase"/>
</dbReference>
<dbReference type="EC" id="2.3.1.267" evidence="4"/>
<gene>
    <name evidence="4" type="ORF">PhaeoP63_03090</name>
</gene>